<proteinExistence type="predicted"/>
<dbReference type="PANTHER" id="PTHR10796">
    <property type="entry name" value="PATCHED-RELATED"/>
    <property type="match status" value="1"/>
</dbReference>
<dbReference type="EMBL" id="CAUEEQ010058102">
    <property type="protein sequence ID" value="CAJ0963707.1"/>
    <property type="molecule type" value="Genomic_DNA"/>
</dbReference>
<evidence type="ECO:0000313" key="1">
    <source>
        <dbReference type="EMBL" id="CAJ0963707.1"/>
    </source>
</evidence>
<dbReference type="Proteomes" id="UP001176940">
    <property type="component" value="Unassembled WGS sequence"/>
</dbReference>
<keyword evidence="2" id="KW-1185">Reference proteome</keyword>
<name>A0ABN9MB01_9NEOB</name>
<dbReference type="PANTHER" id="PTHR10796:SF60">
    <property type="entry name" value="PATCHED DOMAIN-CONTAINING PROTEIN 3"/>
    <property type="match status" value="1"/>
</dbReference>
<sequence>MASSIYGCFQVQEGIDLRNLATDDSYIRSFYDDEDLYFSEFGPRVMVVVTEKVSYWDSDVQSKIDKCLDSFINNSYVSGGSLSESWMSVYIDVAKRMNLNISDKHNFISNLSILFNVVPDFEQDVDIQWGAITASHCKRYFSSG</sequence>
<dbReference type="InterPro" id="IPR051697">
    <property type="entry name" value="Patched_domain-protein"/>
</dbReference>
<reference evidence="1" key="1">
    <citation type="submission" date="2023-07" db="EMBL/GenBank/DDBJ databases">
        <authorList>
            <person name="Stuckert A."/>
        </authorList>
    </citation>
    <scope>NUCLEOTIDE SEQUENCE</scope>
</reference>
<organism evidence="1 2">
    <name type="scientific">Ranitomeya imitator</name>
    <name type="common">mimic poison frog</name>
    <dbReference type="NCBI Taxonomy" id="111125"/>
    <lineage>
        <taxon>Eukaryota</taxon>
        <taxon>Metazoa</taxon>
        <taxon>Chordata</taxon>
        <taxon>Craniata</taxon>
        <taxon>Vertebrata</taxon>
        <taxon>Euteleostomi</taxon>
        <taxon>Amphibia</taxon>
        <taxon>Batrachia</taxon>
        <taxon>Anura</taxon>
        <taxon>Neobatrachia</taxon>
        <taxon>Hyloidea</taxon>
        <taxon>Dendrobatidae</taxon>
        <taxon>Dendrobatinae</taxon>
        <taxon>Ranitomeya</taxon>
    </lineage>
</organism>
<gene>
    <name evidence="1" type="ORF">RIMI_LOCUS18765943</name>
</gene>
<accession>A0ABN9MB01</accession>
<protein>
    <submittedName>
        <fullName evidence="1">Uncharacterized protein</fullName>
    </submittedName>
</protein>
<comment type="caution">
    <text evidence="1">The sequence shown here is derived from an EMBL/GenBank/DDBJ whole genome shotgun (WGS) entry which is preliminary data.</text>
</comment>
<evidence type="ECO:0000313" key="2">
    <source>
        <dbReference type="Proteomes" id="UP001176940"/>
    </source>
</evidence>